<comment type="caution">
    <text evidence="1">The sequence shown here is derived from an EMBL/GenBank/DDBJ whole genome shotgun (WGS) entry which is preliminary data.</text>
</comment>
<name>A0A0F9HPQ0_9ZZZZ</name>
<sequence>MPDVQRRESEITICPSYIYSRICLRIKLQIGGASRALACGERACQGRPAGMDDPACLAPARQHRAGLARRNEASQPGQEYVEWRPG</sequence>
<protein>
    <submittedName>
        <fullName evidence="1">Uncharacterized protein</fullName>
    </submittedName>
</protein>
<evidence type="ECO:0000313" key="1">
    <source>
        <dbReference type="EMBL" id="KKM05232.1"/>
    </source>
</evidence>
<dbReference type="EMBL" id="LAZR01016267">
    <property type="protein sequence ID" value="KKM05232.1"/>
    <property type="molecule type" value="Genomic_DNA"/>
</dbReference>
<organism evidence="1">
    <name type="scientific">marine sediment metagenome</name>
    <dbReference type="NCBI Taxonomy" id="412755"/>
    <lineage>
        <taxon>unclassified sequences</taxon>
        <taxon>metagenomes</taxon>
        <taxon>ecological metagenomes</taxon>
    </lineage>
</organism>
<dbReference type="AlphaFoldDB" id="A0A0F9HPQ0"/>
<gene>
    <name evidence="1" type="ORF">LCGC14_1756160</name>
</gene>
<proteinExistence type="predicted"/>
<reference evidence="1" key="1">
    <citation type="journal article" date="2015" name="Nature">
        <title>Complex archaea that bridge the gap between prokaryotes and eukaryotes.</title>
        <authorList>
            <person name="Spang A."/>
            <person name="Saw J.H."/>
            <person name="Jorgensen S.L."/>
            <person name="Zaremba-Niedzwiedzka K."/>
            <person name="Martijn J."/>
            <person name="Lind A.E."/>
            <person name="van Eijk R."/>
            <person name="Schleper C."/>
            <person name="Guy L."/>
            <person name="Ettema T.J."/>
        </authorList>
    </citation>
    <scope>NUCLEOTIDE SEQUENCE</scope>
</reference>
<accession>A0A0F9HPQ0</accession>